<dbReference type="Proteomes" id="UP000265768">
    <property type="component" value="Unassembled WGS sequence"/>
</dbReference>
<feature type="transmembrane region" description="Helical" evidence="5">
    <location>
        <begin position="189"/>
        <end position="206"/>
    </location>
</feature>
<proteinExistence type="predicted"/>
<feature type="transmembrane region" description="Helical" evidence="5">
    <location>
        <begin position="71"/>
        <end position="91"/>
    </location>
</feature>
<keyword evidence="3 5" id="KW-1133">Transmembrane helix</keyword>
<dbReference type="EMBL" id="QZEY01000020">
    <property type="protein sequence ID" value="RJL23057.1"/>
    <property type="molecule type" value="Genomic_DNA"/>
</dbReference>
<comment type="caution">
    <text evidence="7">The sequence shown here is derived from an EMBL/GenBank/DDBJ whole genome shotgun (WGS) entry which is preliminary data.</text>
</comment>
<evidence type="ECO:0000256" key="2">
    <source>
        <dbReference type="ARBA" id="ARBA00022692"/>
    </source>
</evidence>
<dbReference type="GO" id="GO:0022857">
    <property type="term" value="F:transmembrane transporter activity"/>
    <property type="evidence" value="ECO:0007669"/>
    <property type="project" value="InterPro"/>
</dbReference>
<feature type="transmembrane region" description="Helical" evidence="5">
    <location>
        <begin position="160"/>
        <end position="183"/>
    </location>
</feature>
<gene>
    <name evidence="7" type="ORF">D5H75_34365</name>
</gene>
<dbReference type="PANTHER" id="PTHR42910">
    <property type="entry name" value="TRANSPORTER SCO4007-RELATED"/>
    <property type="match status" value="1"/>
</dbReference>
<feature type="transmembrane region" description="Helical" evidence="5">
    <location>
        <begin position="129"/>
        <end position="148"/>
    </location>
</feature>
<dbReference type="AlphaFoldDB" id="A0A3A4A7U1"/>
<dbReference type="Pfam" id="PF07690">
    <property type="entry name" value="MFS_1"/>
    <property type="match status" value="1"/>
</dbReference>
<comment type="subcellular location">
    <subcellularLocation>
        <location evidence="1">Cell membrane</location>
        <topology evidence="1">Multi-pass membrane protein</topology>
    </subcellularLocation>
</comment>
<feature type="domain" description="Major facilitator superfamily (MFS) profile" evidence="6">
    <location>
        <begin position="31"/>
        <end position="416"/>
    </location>
</feature>
<evidence type="ECO:0000256" key="5">
    <source>
        <dbReference type="SAM" id="Phobius"/>
    </source>
</evidence>
<keyword evidence="8" id="KW-1185">Reference proteome</keyword>
<dbReference type="InterPro" id="IPR011701">
    <property type="entry name" value="MFS"/>
</dbReference>
<feature type="transmembrane region" description="Helical" evidence="5">
    <location>
        <begin position="239"/>
        <end position="258"/>
    </location>
</feature>
<feature type="transmembrane region" description="Helical" evidence="5">
    <location>
        <begin position="270"/>
        <end position="286"/>
    </location>
</feature>
<keyword evidence="2 5" id="KW-0812">Transmembrane</keyword>
<protein>
    <submittedName>
        <fullName evidence="7">MFS transporter</fullName>
    </submittedName>
</protein>
<dbReference type="CDD" id="cd17324">
    <property type="entry name" value="MFS_NepI_like"/>
    <property type="match status" value="1"/>
</dbReference>
<dbReference type="PROSITE" id="PS50850">
    <property type="entry name" value="MFS"/>
    <property type="match status" value="1"/>
</dbReference>
<dbReference type="SUPFAM" id="SSF103473">
    <property type="entry name" value="MFS general substrate transporter"/>
    <property type="match status" value="1"/>
</dbReference>
<evidence type="ECO:0000313" key="8">
    <source>
        <dbReference type="Proteomes" id="UP000265768"/>
    </source>
</evidence>
<dbReference type="InterPro" id="IPR020846">
    <property type="entry name" value="MFS_dom"/>
</dbReference>
<evidence type="ECO:0000256" key="1">
    <source>
        <dbReference type="ARBA" id="ARBA00004651"/>
    </source>
</evidence>
<evidence type="ECO:0000256" key="4">
    <source>
        <dbReference type="ARBA" id="ARBA00023136"/>
    </source>
</evidence>
<accession>A0A3A4A7U1</accession>
<sequence length="418" mass="42826">MGGHAMARHISACRVPGGPPRMGRMTITESTHVRAGLLAFVAAGTVANLYYSQPILASLAASLSTSASRAALVVVATLIGNGLAQSLLVPLADLVERRRLTQALLAVQAAAMLVMALCNQLVIAVAASVAVGLGGAAAMVLLPYAAALTPPQQRGRSTGVVMSGVLLGILFSRSISGFISTAFDWRVTYLAGAVLTVAAAILLSAFPPSRAVRPPSGYTRLLASVARLAARDRFVQRRMLIGALGFVSFNLLWTGLTLRLSEPPYRFTDLTIGLFGLIGLAGALVAKNTGAWFDHGHGALVSRIGWAATATAWAVSVASDGGGLAGVAVVILAVALLDAGMQAQHITNQSALITARPTQTARVTTAYMSANVLAGAVGSTLASALYPAHGWNALAALGLACSATALLVLLTGRPRHQA</sequence>
<reference evidence="7 8" key="1">
    <citation type="submission" date="2018-09" db="EMBL/GenBank/DDBJ databases">
        <title>YIM 75507 draft genome.</title>
        <authorList>
            <person name="Tang S."/>
            <person name="Feng Y."/>
        </authorList>
    </citation>
    <scope>NUCLEOTIDE SEQUENCE [LARGE SCALE GENOMIC DNA]</scope>
    <source>
        <strain evidence="7 8">YIM 75507</strain>
    </source>
</reference>
<evidence type="ECO:0000256" key="3">
    <source>
        <dbReference type="ARBA" id="ARBA00022989"/>
    </source>
</evidence>
<dbReference type="Gene3D" id="1.20.1250.20">
    <property type="entry name" value="MFS general substrate transporter like domains"/>
    <property type="match status" value="1"/>
</dbReference>
<feature type="transmembrane region" description="Helical" evidence="5">
    <location>
        <begin position="391"/>
        <end position="410"/>
    </location>
</feature>
<feature type="transmembrane region" description="Helical" evidence="5">
    <location>
        <begin position="31"/>
        <end position="51"/>
    </location>
</feature>
<dbReference type="PANTHER" id="PTHR42910:SF1">
    <property type="entry name" value="MAJOR FACILITATOR SUPERFAMILY (MFS) PROFILE DOMAIN-CONTAINING PROTEIN"/>
    <property type="match status" value="1"/>
</dbReference>
<dbReference type="GO" id="GO:0005886">
    <property type="term" value="C:plasma membrane"/>
    <property type="evidence" value="ECO:0007669"/>
    <property type="project" value="UniProtKB-SubCell"/>
</dbReference>
<feature type="transmembrane region" description="Helical" evidence="5">
    <location>
        <begin position="364"/>
        <end position="385"/>
    </location>
</feature>
<name>A0A3A4A7U1_9ACTN</name>
<keyword evidence="4 5" id="KW-0472">Membrane</keyword>
<organism evidence="7 8">
    <name type="scientific">Bailinhaonella thermotolerans</name>
    <dbReference type="NCBI Taxonomy" id="1070861"/>
    <lineage>
        <taxon>Bacteria</taxon>
        <taxon>Bacillati</taxon>
        <taxon>Actinomycetota</taxon>
        <taxon>Actinomycetes</taxon>
        <taxon>Streptosporangiales</taxon>
        <taxon>Streptosporangiaceae</taxon>
        <taxon>Bailinhaonella</taxon>
    </lineage>
</organism>
<evidence type="ECO:0000313" key="7">
    <source>
        <dbReference type="EMBL" id="RJL23057.1"/>
    </source>
</evidence>
<evidence type="ECO:0000259" key="6">
    <source>
        <dbReference type="PROSITE" id="PS50850"/>
    </source>
</evidence>
<dbReference type="InterPro" id="IPR036259">
    <property type="entry name" value="MFS_trans_sf"/>
</dbReference>
<dbReference type="OrthoDB" id="9815356at2"/>